<dbReference type="RefSeq" id="WP_137409188.1">
    <property type="nucleotide sequence ID" value="NZ_AP025466.1"/>
</dbReference>
<reference evidence="2 3" key="1">
    <citation type="submission" date="2019-09" db="EMBL/GenBank/DDBJ databases">
        <title>Draft genome sequences of 48 bacterial type strains from the CCUG.</title>
        <authorList>
            <person name="Tunovic T."/>
            <person name="Pineiro-Iglesias B."/>
            <person name="Unosson C."/>
            <person name="Inganas E."/>
            <person name="Ohlen M."/>
            <person name="Cardew S."/>
            <person name="Jensie-Markopoulos S."/>
            <person name="Salva-Serra F."/>
            <person name="Jaen-Luchoro D."/>
            <person name="Karlsson R."/>
            <person name="Svensson-Stadler L."/>
            <person name="Chun J."/>
            <person name="Moore E."/>
        </authorList>
    </citation>
    <scope>NUCLEOTIDE SEQUENCE [LARGE SCALE GENOMIC DNA]</scope>
    <source>
        <strain evidence="2 3">CCUG 48643</strain>
    </source>
</reference>
<dbReference type="EMBL" id="VZPX01000109">
    <property type="protein sequence ID" value="KAB0464317.1"/>
    <property type="molecule type" value="Genomic_DNA"/>
</dbReference>
<dbReference type="InterPro" id="IPR024976">
    <property type="entry name" value="DUF3885"/>
</dbReference>
<sequence>MIQQAFEKFGKNSFQHAIFYSNENCLRFELSEGAKYESHISMFTTALERATQILESVFEKNDELSICISFAGDSFLSNLSQFRELHELGVKFPKTRYIYSEWDEDEEWHRNYVFFKVAKSELHKLLFGKMANELGIRPSYWLDVYIFDLELGVLAHPYDDRGMDLVGGNKFMLSRIYKQFNSWLLKYDISIMKQWFGAL</sequence>
<protein>
    <submittedName>
        <fullName evidence="2">DUF3885 domain-containing protein</fullName>
    </submittedName>
</protein>
<proteinExistence type="predicted"/>
<dbReference type="Pfam" id="PF13021">
    <property type="entry name" value="DUF3885"/>
    <property type="match status" value="1"/>
</dbReference>
<dbReference type="AlphaFoldDB" id="A0A7V7NP73"/>
<evidence type="ECO:0000259" key="1">
    <source>
        <dbReference type="Pfam" id="PF13021"/>
    </source>
</evidence>
<evidence type="ECO:0000313" key="3">
    <source>
        <dbReference type="Proteomes" id="UP000423756"/>
    </source>
</evidence>
<comment type="caution">
    <text evidence="2">The sequence shown here is derived from an EMBL/GenBank/DDBJ whole genome shotgun (WGS) entry which is preliminary data.</text>
</comment>
<accession>A0A7V7NP73</accession>
<dbReference type="GeneID" id="77343403"/>
<name>A0A7V7NP73_9VIBR</name>
<gene>
    <name evidence="2" type="ORF">F7Q91_24725</name>
</gene>
<organism evidence="2 3">
    <name type="scientific">Vibrio chagasii</name>
    <dbReference type="NCBI Taxonomy" id="170679"/>
    <lineage>
        <taxon>Bacteria</taxon>
        <taxon>Pseudomonadati</taxon>
        <taxon>Pseudomonadota</taxon>
        <taxon>Gammaproteobacteria</taxon>
        <taxon>Vibrionales</taxon>
        <taxon>Vibrionaceae</taxon>
        <taxon>Vibrio</taxon>
    </lineage>
</organism>
<evidence type="ECO:0000313" key="2">
    <source>
        <dbReference type="EMBL" id="KAB0464317.1"/>
    </source>
</evidence>
<dbReference type="Proteomes" id="UP000423756">
    <property type="component" value="Unassembled WGS sequence"/>
</dbReference>
<feature type="domain" description="DUF3885" evidence="1">
    <location>
        <begin position="7"/>
        <end position="188"/>
    </location>
</feature>